<proteinExistence type="predicted"/>
<reference evidence="1" key="1">
    <citation type="submission" date="2014-11" db="EMBL/GenBank/DDBJ databases">
        <authorList>
            <person name="Amaro Gonzalez C."/>
        </authorList>
    </citation>
    <scope>NUCLEOTIDE SEQUENCE</scope>
</reference>
<name>A0A0E9VU00_ANGAN</name>
<dbReference type="EMBL" id="GBXM01027060">
    <property type="protein sequence ID" value="JAH81517.1"/>
    <property type="molecule type" value="Transcribed_RNA"/>
</dbReference>
<protein>
    <submittedName>
        <fullName evidence="1">Uncharacterized protein</fullName>
    </submittedName>
</protein>
<dbReference type="AlphaFoldDB" id="A0A0E9VU00"/>
<accession>A0A0E9VU00</accession>
<evidence type="ECO:0000313" key="1">
    <source>
        <dbReference type="EMBL" id="JAH81517.1"/>
    </source>
</evidence>
<sequence length="48" mass="5472">MMEKGACVACRFLLLLEKVPVKNVTKSCNNDKKNVIYYIVCYTVLLTT</sequence>
<organism evidence="1">
    <name type="scientific">Anguilla anguilla</name>
    <name type="common">European freshwater eel</name>
    <name type="synonym">Muraena anguilla</name>
    <dbReference type="NCBI Taxonomy" id="7936"/>
    <lineage>
        <taxon>Eukaryota</taxon>
        <taxon>Metazoa</taxon>
        <taxon>Chordata</taxon>
        <taxon>Craniata</taxon>
        <taxon>Vertebrata</taxon>
        <taxon>Euteleostomi</taxon>
        <taxon>Actinopterygii</taxon>
        <taxon>Neopterygii</taxon>
        <taxon>Teleostei</taxon>
        <taxon>Anguilliformes</taxon>
        <taxon>Anguillidae</taxon>
        <taxon>Anguilla</taxon>
    </lineage>
</organism>
<reference evidence="1" key="2">
    <citation type="journal article" date="2015" name="Fish Shellfish Immunol.">
        <title>Early steps in the European eel (Anguilla anguilla)-Vibrio vulnificus interaction in the gills: Role of the RtxA13 toxin.</title>
        <authorList>
            <person name="Callol A."/>
            <person name="Pajuelo D."/>
            <person name="Ebbesson L."/>
            <person name="Teles M."/>
            <person name="MacKenzie S."/>
            <person name="Amaro C."/>
        </authorList>
    </citation>
    <scope>NUCLEOTIDE SEQUENCE</scope>
</reference>